<keyword evidence="1" id="KW-1133">Transmembrane helix</keyword>
<name>A0A831W0T2_9GAMM</name>
<protein>
    <submittedName>
        <fullName evidence="2">Uncharacterized protein</fullName>
    </submittedName>
</protein>
<accession>A0A831W0T2</accession>
<reference evidence="2" key="1">
    <citation type="journal article" date="2020" name="mSystems">
        <title>Genome- and Community-Level Interaction Insights into Carbon Utilization and Element Cycling Functions of Hydrothermarchaeota in Hydrothermal Sediment.</title>
        <authorList>
            <person name="Zhou Z."/>
            <person name="Liu Y."/>
            <person name="Xu W."/>
            <person name="Pan J."/>
            <person name="Luo Z.H."/>
            <person name="Li M."/>
        </authorList>
    </citation>
    <scope>NUCLEOTIDE SEQUENCE [LARGE SCALE GENOMIC DNA]</scope>
    <source>
        <strain evidence="2">HyVt-357</strain>
    </source>
</reference>
<keyword evidence="1" id="KW-0812">Transmembrane</keyword>
<gene>
    <name evidence="2" type="ORF">ENI00_15380</name>
</gene>
<comment type="caution">
    <text evidence="2">The sequence shown here is derived from an EMBL/GenBank/DDBJ whole genome shotgun (WGS) entry which is preliminary data.</text>
</comment>
<proteinExistence type="predicted"/>
<evidence type="ECO:0000313" key="2">
    <source>
        <dbReference type="EMBL" id="HEA53655.1"/>
    </source>
</evidence>
<dbReference type="Proteomes" id="UP000885748">
    <property type="component" value="Unassembled WGS sequence"/>
</dbReference>
<dbReference type="EMBL" id="DRGY01000125">
    <property type="protein sequence ID" value="HEA53655.1"/>
    <property type="molecule type" value="Genomic_DNA"/>
</dbReference>
<dbReference type="RefSeq" id="WP_304104269.1">
    <property type="nucleotide sequence ID" value="NZ_DRGY01000125.1"/>
</dbReference>
<keyword evidence="1" id="KW-0472">Membrane</keyword>
<evidence type="ECO:0000256" key="1">
    <source>
        <dbReference type="SAM" id="Phobius"/>
    </source>
</evidence>
<sequence length="597" mass="64994">MKSIKLARHQVGALHATSAAMITVIAMVIGIASAQLALTSNAKTTLDYASLMAARAGAVTHGNQDAIMTGLLTGLAPLYGSSSAPLGAPAQGANGVDWVVPDPSSVDRFERTLMGQPTGFGAQHRADIQRTERGDASVSAALAAAENDLLGGSGKFLGVAIINPVVEAFGDFGEDSDGILEIPNKGIWRRTGNINNATSSNIQVCTSVAEPYYEDPTSPPSFDEPSGETVRTIVKTFTWDADLLKQEDDTDCSSPTALGCGFFGGESMRDRYINKVSGPYGESLGNDIDAIINRYINAEIDSTTMYRQIRERAERMKAEFEDAGTESVSYCKLKIIWCVDKETYTPPTKDWGPMSRVDELIEVARMLENGTGEVPLGGSMSLASFESAIGDYRERNQKDGEASSEWDNFVGAELEPLWKEWIEDPPVPLYKNFMDEAGKAAQAFQGTEGLTETQKRYLKYLQAVNNGVYKPDIAYVQSQNCSTKQVAGYVAPTIGAASDLNIQDANLLRIYVLYGHEPFFDLPESFYNAMGWTSRLTPTGRDAVPASLQDEYTAIVQAGRIPLMATAMVRMQSELRESPWIISRNDPFFNWEDLGVQ</sequence>
<dbReference type="AlphaFoldDB" id="A0A831W0T2"/>
<feature type="transmembrane region" description="Helical" evidence="1">
    <location>
        <begin position="12"/>
        <end position="38"/>
    </location>
</feature>
<organism evidence="2">
    <name type="scientific">Marinobacter antarcticus</name>
    <dbReference type="NCBI Taxonomy" id="564117"/>
    <lineage>
        <taxon>Bacteria</taxon>
        <taxon>Pseudomonadati</taxon>
        <taxon>Pseudomonadota</taxon>
        <taxon>Gammaproteobacteria</taxon>
        <taxon>Pseudomonadales</taxon>
        <taxon>Marinobacteraceae</taxon>
        <taxon>Marinobacter</taxon>
    </lineage>
</organism>